<dbReference type="Pfam" id="PF12893">
    <property type="entry name" value="Lumazine_bd_2"/>
    <property type="match status" value="1"/>
</dbReference>
<accession>A0ABW3Y3G9</accession>
<proteinExistence type="predicted"/>
<keyword evidence="1" id="KW-0732">Signal</keyword>
<dbReference type="EMBL" id="JBHTMY010000003">
    <property type="protein sequence ID" value="MFD1316209.1"/>
    <property type="molecule type" value="Genomic_DNA"/>
</dbReference>
<protein>
    <submittedName>
        <fullName evidence="2">Nuclear transport factor 2 family protein</fullName>
    </submittedName>
</protein>
<dbReference type="RefSeq" id="WP_377179019.1">
    <property type="nucleotide sequence ID" value="NZ_JBHTMY010000003.1"/>
</dbReference>
<comment type="caution">
    <text evidence="2">The sequence shown here is derived from an EMBL/GenBank/DDBJ whole genome shotgun (WGS) entry which is preliminary data.</text>
</comment>
<name>A0ABW3Y3G9_9FLAO</name>
<feature type="chain" id="PRO_5045575870" evidence="1">
    <location>
        <begin position="22"/>
        <end position="156"/>
    </location>
</feature>
<keyword evidence="3" id="KW-1185">Reference proteome</keyword>
<feature type="signal peptide" evidence="1">
    <location>
        <begin position="1"/>
        <end position="21"/>
    </location>
</feature>
<evidence type="ECO:0000313" key="2">
    <source>
        <dbReference type="EMBL" id="MFD1316209.1"/>
    </source>
</evidence>
<dbReference type="InterPro" id="IPR039437">
    <property type="entry name" value="FrzH/put_lumazine-bd"/>
</dbReference>
<organism evidence="2 3">
    <name type="scientific">Namhaeicola litoreus</name>
    <dbReference type="NCBI Taxonomy" id="1052145"/>
    <lineage>
        <taxon>Bacteria</taxon>
        <taxon>Pseudomonadati</taxon>
        <taxon>Bacteroidota</taxon>
        <taxon>Flavobacteriia</taxon>
        <taxon>Flavobacteriales</taxon>
        <taxon>Flavobacteriaceae</taxon>
        <taxon>Namhaeicola</taxon>
    </lineage>
</organism>
<dbReference type="SUPFAM" id="SSF54427">
    <property type="entry name" value="NTF2-like"/>
    <property type="match status" value="1"/>
</dbReference>
<dbReference type="Gene3D" id="3.10.450.50">
    <property type="match status" value="1"/>
</dbReference>
<evidence type="ECO:0000256" key="1">
    <source>
        <dbReference type="SAM" id="SignalP"/>
    </source>
</evidence>
<dbReference type="InterPro" id="IPR032710">
    <property type="entry name" value="NTF2-like_dom_sf"/>
</dbReference>
<gene>
    <name evidence="2" type="ORF">ACFQ39_11330</name>
</gene>
<evidence type="ECO:0000313" key="3">
    <source>
        <dbReference type="Proteomes" id="UP001597201"/>
    </source>
</evidence>
<reference evidence="3" key="1">
    <citation type="journal article" date="2019" name="Int. J. Syst. Evol. Microbiol.">
        <title>The Global Catalogue of Microorganisms (GCM) 10K type strain sequencing project: providing services to taxonomists for standard genome sequencing and annotation.</title>
        <authorList>
            <consortium name="The Broad Institute Genomics Platform"/>
            <consortium name="The Broad Institute Genome Sequencing Center for Infectious Disease"/>
            <person name="Wu L."/>
            <person name="Ma J."/>
        </authorList>
    </citation>
    <scope>NUCLEOTIDE SEQUENCE [LARGE SCALE GENOMIC DNA]</scope>
    <source>
        <strain evidence="3">CCUG 61485</strain>
    </source>
</reference>
<dbReference type="Proteomes" id="UP001597201">
    <property type="component" value="Unassembled WGS sequence"/>
</dbReference>
<sequence length="156" mass="18159">MKNKFIISFLFLFFLVVASHGQNKVEKEAIESLIYRLFDGMTARDTAKVRSVFHPQAKLLSTRFNEDGKPVLTDIKVDKFISTLGENQEHLFDERLTSITIFIDDNLAMAWTPYQFFLDHQFSHCGVNAFQLVKIDSAWKIIHLIDTRRKDDCLEN</sequence>